<sequence>MLDLVQIVEYHFLTEQTFLALLETIPVQVRSMPWLTSTL</sequence>
<organism evidence="1">
    <name type="scientific">Myoviridae sp. ct0jJ30</name>
    <dbReference type="NCBI Taxonomy" id="2825014"/>
    <lineage>
        <taxon>Viruses</taxon>
        <taxon>Duplodnaviria</taxon>
        <taxon>Heunggongvirae</taxon>
        <taxon>Uroviricota</taxon>
        <taxon>Caudoviricetes</taxon>
    </lineage>
</organism>
<accession>A0A8S5PK11</accession>
<name>A0A8S5PK11_9CAUD</name>
<proteinExistence type="predicted"/>
<dbReference type="EMBL" id="BK015439">
    <property type="protein sequence ID" value="DAE06508.1"/>
    <property type="molecule type" value="Genomic_DNA"/>
</dbReference>
<evidence type="ECO:0000313" key="1">
    <source>
        <dbReference type="EMBL" id="DAE06508.1"/>
    </source>
</evidence>
<protein>
    <submittedName>
        <fullName evidence="1">Uncharacterized protein</fullName>
    </submittedName>
</protein>
<reference evidence="1" key="1">
    <citation type="journal article" date="2021" name="Proc. Natl. Acad. Sci. U.S.A.">
        <title>A Catalog of Tens of Thousands of Viruses from Human Metagenomes Reveals Hidden Associations with Chronic Diseases.</title>
        <authorList>
            <person name="Tisza M.J."/>
            <person name="Buck C.B."/>
        </authorList>
    </citation>
    <scope>NUCLEOTIDE SEQUENCE</scope>
    <source>
        <strain evidence="1">Ct0jJ30</strain>
    </source>
</reference>